<dbReference type="NCBIfam" id="TIGR01409">
    <property type="entry name" value="TAT_signal_seq"/>
    <property type="match status" value="1"/>
</dbReference>
<comment type="caution">
    <text evidence="1">The sequence shown here is derived from an EMBL/GenBank/DDBJ whole genome shotgun (WGS) entry which is preliminary data.</text>
</comment>
<evidence type="ECO:0000313" key="2">
    <source>
        <dbReference type="Proteomes" id="UP000221015"/>
    </source>
</evidence>
<accession>A0A2J4JKP1</accession>
<evidence type="ECO:0000313" key="1">
    <source>
        <dbReference type="EMBL" id="PLK28414.1"/>
    </source>
</evidence>
<reference evidence="1 2" key="1">
    <citation type="journal article" date="2017" name="Front. Microbiol.">
        <title>New Insights into the Diversity of the Genus Faecalibacterium.</title>
        <authorList>
            <person name="Benevides L."/>
            <person name="Burman S."/>
            <person name="Martin R."/>
            <person name="Robert V."/>
            <person name="Thomas M."/>
            <person name="Miquel S."/>
            <person name="Chain F."/>
            <person name="Sokol H."/>
            <person name="Bermudez-Humaran L.G."/>
            <person name="Morrison M."/>
            <person name="Langella P."/>
            <person name="Azevedo V.A."/>
            <person name="Chatel J.M."/>
            <person name="Soares S."/>
        </authorList>
    </citation>
    <scope>NUCLEOTIDE SEQUENCE [LARGE SCALE GENOMIC DNA]</scope>
    <source>
        <strain evidence="1 2">CNCM I 4542</strain>
    </source>
</reference>
<protein>
    <recommendedName>
        <fullName evidence="3">Twin-arginine translocation signal domain-containing protein</fullName>
    </recommendedName>
</protein>
<name>A0A2J4JKP1_9FIRM</name>
<evidence type="ECO:0008006" key="3">
    <source>
        <dbReference type="Google" id="ProtNLM"/>
    </source>
</evidence>
<organism evidence="1 2">
    <name type="scientific">Faecalibacterium prausnitzii</name>
    <dbReference type="NCBI Taxonomy" id="853"/>
    <lineage>
        <taxon>Bacteria</taxon>
        <taxon>Bacillati</taxon>
        <taxon>Bacillota</taxon>
        <taxon>Clostridia</taxon>
        <taxon>Eubacteriales</taxon>
        <taxon>Oscillospiraceae</taxon>
        <taxon>Faecalibacterium</taxon>
    </lineage>
</organism>
<dbReference type="EMBL" id="NMTS02000102">
    <property type="protein sequence ID" value="PLK28414.1"/>
    <property type="molecule type" value="Genomic_DNA"/>
</dbReference>
<proteinExistence type="predicted"/>
<dbReference type="Proteomes" id="UP000221015">
    <property type="component" value="Unassembled WGS sequence"/>
</dbReference>
<dbReference type="AlphaFoldDB" id="A0A2J4JKP1"/>
<dbReference type="InterPro" id="IPR019546">
    <property type="entry name" value="TAT_signal_bac_arc"/>
</dbReference>
<gene>
    <name evidence="1" type="ORF">CGS50_014245</name>
</gene>
<sequence length="193" mass="20838">MPQGRTDLLFKGGTNMSYTFSRRDFMKYTALTAVAIAGSGMLTGCSNPNRPVGKTGDTLKPGDGICEATLKSATYNRTTLTCEFEIYTKVSLQVNQQHFQVNVTDADNKLHTYYQGVSGVTIDLVGGSNASVDAKTTVTPTLKVSGIENLTSASKVQVLYIPKMYANGSITDSYSDIYATWDITDAIKVTIVD</sequence>